<name>A0AAD8XVX0_9STRA</name>
<dbReference type="AlphaFoldDB" id="A0AAD8XVX0"/>
<protein>
    <submittedName>
        <fullName evidence="2">Uncharacterized protein</fullName>
    </submittedName>
</protein>
<feature type="chain" id="PRO_5042229089" evidence="1">
    <location>
        <begin position="19"/>
        <end position="278"/>
    </location>
</feature>
<dbReference type="Proteomes" id="UP001224775">
    <property type="component" value="Unassembled WGS sequence"/>
</dbReference>
<evidence type="ECO:0000256" key="1">
    <source>
        <dbReference type="SAM" id="SignalP"/>
    </source>
</evidence>
<evidence type="ECO:0000313" key="2">
    <source>
        <dbReference type="EMBL" id="KAK1734569.1"/>
    </source>
</evidence>
<keyword evidence="1" id="KW-0732">Signal</keyword>
<feature type="signal peptide" evidence="1">
    <location>
        <begin position="1"/>
        <end position="18"/>
    </location>
</feature>
<reference evidence="2" key="1">
    <citation type="submission" date="2023-06" db="EMBL/GenBank/DDBJ databases">
        <title>Survivors Of The Sea: Transcriptome response of Skeletonema marinoi to long-term dormancy.</title>
        <authorList>
            <person name="Pinder M.I.M."/>
            <person name="Kourtchenko O."/>
            <person name="Robertson E.K."/>
            <person name="Larsson T."/>
            <person name="Maumus F."/>
            <person name="Osuna-Cruz C.M."/>
            <person name="Vancaester E."/>
            <person name="Stenow R."/>
            <person name="Vandepoele K."/>
            <person name="Ploug H."/>
            <person name="Bruchert V."/>
            <person name="Godhe A."/>
            <person name="Topel M."/>
        </authorList>
    </citation>
    <scope>NUCLEOTIDE SEQUENCE</scope>
    <source>
        <strain evidence="2">R05AC</strain>
    </source>
</reference>
<comment type="caution">
    <text evidence="2">The sequence shown here is derived from an EMBL/GenBank/DDBJ whole genome shotgun (WGS) entry which is preliminary data.</text>
</comment>
<organism evidence="2 3">
    <name type="scientific">Skeletonema marinoi</name>
    <dbReference type="NCBI Taxonomy" id="267567"/>
    <lineage>
        <taxon>Eukaryota</taxon>
        <taxon>Sar</taxon>
        <taxon>Stramenopiles</taxon>
        <taxon>Ochrophyta</taxon>
        <taxon>Bacillariophyta</taxon>
        <taxon>Coscinodiscophyceae</taxon>
        <taxon>Thalassiosirophycidae</taxon>
        <taxon>Thalassiosirales</taxon>
        <taxon>Skeletonemataceae</taxon>
        <taxon>Skeletonema</taxon>
        <taxon>Skeletonema marinoi-dohrnii complex</taxon>
    </lineage>
</organism>
<gene>
    <name evidence="2" type="ORF">QTG54_014817</name>
</gene>
<sequence length="278" mass="30499">MKFIPTILTLLLVAPSTADLRPVSDIRIRRSQVDVADSQKDNMIGSGRCAEKYPVVAIEQFLNALVLSSLLPILVYGPDPQWPSILELLHPWEPCSVMLFQTINSIYAEFSCEEYQKEGQSSLLMKSVGRLFDSFDILPLMTGRVSPSSMAFTPETEDLRKNKKYGSDSCAGTYAAVAIEQVALLGDDDETFDNEGYVAEGINSIYAEMSCGEYEREGQYSLLIATGKLDELLFGILDTFLPFETGMDGLGFFNSASAFTPGESSNSTPTPETEDSSP</sequence>
<keyword evidence="3" id="KW-1185">Reference proteome</keyword>
<dbReference type="EMBL" id="JATAAI010000038">
    <property type="protein sequence ID" value="KAK1734569.1"/>
    <property type="molecule type" value="Genomic_DNA"/>
</dbReference>
<accession>A0AAD8XVX0</accession>
<evidence type="ECO:0000313" key="3">
    <source>
        <dbReference type="Proteomes" id="UP001224775"/>
    </source>
</evidence>
<proteinExistence type="predicted"/>